<dbReference type="STRING" id="1278311.GCA_000428705_00357"/>
<dbReference type="OrthoDB" id="9804734at2"/>
<dbReference type="InterPro" id="IPR039697">
    <property type="entry name" value="Alcohol_dehydrogenase_Fe"/>
</dbReference>
<dbReference type="CDD" id="cd08189">
    <property type="entry name" value="Fe-ADH-like"/>
    <property type="match status" value="1"/>
</dbReference>
<dbReference type="SUPFAM" id="SSF56796">
    <property type="entry name" value="Dehydroquinate synthase-like"/>
    <property type="match status" value="1"/>
</dbReference>
<keyword evidence="7" id="KW-1185">Reference proteome</keyword>
<dbReference type="Pfam" id="PF00465">
    <property type="entry name" value="Fe-ADH"/>
    <property type="match status" value="1"/>
</dbReference>
<organism evidence="6 7">
    <name type="scientific">Haploplasma axanthum</name>
    <name type="common">Acholeplasma axanthum</name>
    <dbReference type="NCBI Taxonomy" id="29552"/>
    <lineage>
        <taxon>Bacteria</taxon>
        <taxon>Bacillati</taxon>
        <taxon>Mycoplasmatota</taxon>
        <taxon>Mollicutes</taxon>
        <taxon>Acholeplasmatales</taxon>
        <taxon>Acholeplasmataceae</taxon>
        <taxon>Haploplasma</taxon>
    </lineage>
</organism>
<feature type="domain" description="Alcohol dehydrogenase iron-type/glycerol dehydrogenase GldA" evidence="4">
    <location>
        <begin position="29"/>
        <end position="192"/>
    </location>
</feature>
<keyword evidence="3" id="KW-0520">NAD</keyword>
<dbReference type="Pfam" id="PF25137">
    <property type="entry name" value="ADH_Fe_C"/>
    <property type="match status" value="1"/>
</dbReference>
<dbReference type="EC" id="1.1.1.1" evidence="6"/>
<dbReference type="InterPro" id="IPR056798">
    <property type="entry name" value="ADH_Fe_C"/>
</dbReference>
<proteinExistence type="inferred from homology"/>
<evidence type="ECO:0000259" key="5">
    <source>
        <dbReference type="Pfam" id="PF25137"/>
    </source>
</evidence>
<name>A0A449BDZ8_HAPAX</name>
<dbReference type="PANTHER" id="PTHR11496">
    <property type="entry name" value="ALCOHOL DEHYDROGENASE"/>
    <property type="match status" value="1"/>
</dbReference>
<dbReference type="FunFam" id="3.40.50.1970:FF:000003">
    <property type="entry name" value="Alcohol dehydrogenase, iron-containing"/>
    <property type="match status" value="1"/>
</dbReference>
<dbReference type="Gene3D" id="3.40.50.1970">
    <property type="match status" value="1"/>
</dbReference>
<evidence type="ECO:0000259" key="4">
    <source>
        <dbReference type="Pfam" id="PF00465"/>
    </source>
</evidence>
<evidence type="ECO:0000256" key="1">
    <source>
        <dbReference type="ARBA" id="ARBA00007358"/>
    </source>
</evidence>
<feature type="domain" description="Fe-containing alcohol dehydrogenase-like C-terminal" evidence="5">
    <location>
        <begin position="205"/>
        <end position="392"/>
    </location>
</feature>
<accession>A0A449BDZ8</accession>
<dbReference type="InterPro" id="IPR018211">
    <property type="entry name" value="ADH_Fe_CS"/>
</dbReference>
<keyword evidence="2 6" id="KW-0560">Oxidoreductase</keyword>
<dbReference type="Proteomes" id="UP000289841">
    <property type="component" value="Chromosome"/>
</dbReference>
<dbReference type="EMBL" id="LR215048">
    <property type="protein sequence ID" value="VEU80655.1"/>
    <property type="molecule type" value="Genomic_DNA"/>
</dbReference>
<dbReference type="GO" id="GO:0046872">
    <property type="term" value="F:metal ion binding"/>
    <property type="evidence" value="ECO:0007669"/>
    <property type="project" value="InterPro"/>
</dbReference>
<dbReference type="AlphaFoldDB" id="A0A449BDZ8"/>
<dbReference type="PANTHER" id="PTHR11496:SF102">
    <property type="entry name" value="ALCOHOL DEHYDROGENASE 4"/>
    <property type="match status" value="1"/>
</dbReference>
<evidence type="ECO:0000256" key="3">
    <source>
        <dbReference type="ARBA" id="ARBA00023027"/>
    </source>
</evidence>
<sequence length="396" mass="44870">MKIISRIYQKILKIGSYFLDFSEPIVINYEDSINDCLEIIKNEKVSNIFIVTDKNIIKLGLINSLLELLGKEKNKYNIYDEVSPNPTVKQVEVAYYQYLNTNSEVVIVVGGGSPMDLAKAILVRKAKPKKTLDQFKGILKVRKKLDCLIAIPTTVGTGSEATIAAVVTNEETKEKYAIMDPCLIPKYAILDPNLLRKLPKSIISTTGMDTLTHAIEAFIGNSNTRKTKEYSKEAIKIVFNDLEKAYNGDFSSLKEMQYASYKAGVAFTRAYVGNVHALSHALSAYYHLPHGYTNAVILPHILKYYGKKVDKKLSVIYDYLYEDRNLSKSEKAKFIIDKIENMNKNMDIPRGFKGIIKDEDIDSIINHAYHEANPLYPVPVIFSKNDFRKIITEINK</sequence>
<evidence type="ECO:0000256" key="2">
    <source>
        <dbReference type="ARBA" id="ARBA00023002"/>
    </source>
</evidence>
<dbReference type="Gene3D" id="1.20.1090.10">
    <property type="entry name" value="Dehydroquinate synthase-like - alpha domain"/>
    <property type="match status" value="1"/>
</dbReference>
<dbReference type="InterPro" id="IPR001670">
    <property type="entry name" value="ADH_Fe/GldA"/>
</dbReference>
<protein>
    <submittedName>
        <fullName evidence="6">Alcohol dehydrogenase 2</fullName>
        <ecNumber evidence="6">1.1.1.1</ecNumber>
    </submittedName>
</protein>
<dbReference type="RefSeq" id="WP_026390054.1">
    <property type="nucleotide sequence ID" value="NZ_LR215048.1"/>
</dbReference>
<dbReference type="KEGG" id="aaxa:NCTC10138_01034"/>
<gene>
    <name evidence="6" type="primary">adhB</name>
    <name evidence="6" type="ORF">NCTC10138_01034</name>
</gene>
<dbReference type="GO" id="GO:0004022">
    <property type="term" value="F:alcohol dehydrogenase (NAD+) activity"/>
    <property type="evidence" value="ECO:0007669"/>
    <property type="project" value="UniProtKB-EC"/>
</dbReference>
<evidence type="ECO:0000313" key="7">
    <source>
        <dbReference type="Proteomes" id="UP000289841"/>
    </source>
</evidence>
<dbReference type="PROSITE" id="PS00060">
    <property type="entry name" value="ADH_IRON_2"/>
    <property type="match status" value="1"/>
</dbReference>
<comment type="similarity">
    <text evidence="1">Belongs to the iron-containing alcohol dehydrogenase family.</text>
</comment>
<reference evidence="6 7" key="1">
    <citation type="submission" date="2019-01" db="EMBL/GenBank/DDBJ databases">
        <authorList>
            <consortium name="Pathogen Informatics"/>
        </authorList>
    </citation>
    <scope>NUCLEOTIDE SEQUENCE [LARGE SCALE GENOMIC DNA]</scope>
    <source>
        <strain evidence="6 7">NCTC10138</strain>
    </source>
</reference>
<evidence type="ECO:0000313" key="6">
    <source>
        <dbReference type="EMBL" id="VEU80655.1"/>
    </source>
</evidence>